<dbReference type="SUPFAM" id="SSF47986">
    <property type="entry name" value="DEATH domain"/>
    <property type="match status" value="1"/>
</dbReference>
<name>A0A673G216_9TELE</name>
<dbReference type="Gene3D" id="1.10.510.10">
    <property type="entry name" value="Transferase(Phosphotransferase) domain 1"/>
    <property type="match status" value="1"/>
</dbReference>
<dbReference type="PANTHER" id="PTHR13954">
    <property type="entry name" value="IRE1-RELATED"/>
    <property type="match status" value="1"/>
</dbReference>
<dbReference type="PROSITE" id="PS50011">
    <property type="entry name" value="PROTEIN_KINASE_DOM"/>
    <property type="match status" value="1"/>
</dbReference>
<dbReference type="RefSeq" id="XP_016381235.1">
    <property type="nucleotide sequence ID" value="XM_016525749.1"/>
</dbReference>
<dbReference type="Pfam" id="PF00069">
    <property type="entry name" value="Pkinase"/>
    <property type="match status" value="1"/>
</dbReference>
<accession>A0A673G216</accession>
<dbReference type="InterPro" id="IPR045133">
    <property type="entry name" value="IRE1/2-like"/>
</dbReference>
<dbReference type="GO" id="GO:0042981">
    <property type="term" value="P:regulation of apoptotic process"/>
    <property type="evidence" value="ECO:0007669"/>
    <property type="project" value="InterPro"/>
</dbReference>
<evidence type="ECO:0000259" key="5">
    <source>
        <dbReference type="PROSITE" id="PS50011"/>
    </source>
</evidence>
<keyword evidence="2 3" id="KW-0067">ATP-binding</keyword>
<dbReference type="PROSITE" id="PS00107">
    <property type="entry name" value="PROTEIN_KINASE_ATP"/>
    <property type="match status" value="1"/>
</dbReference>
<dbReference type="GO" id="GO:0005524">
    <property type="term" value="F:ATP binding"/>
    <property type="evidence" value="ECO:0007669"/>
    <property type="project" value="UniProtKB-UniRule"/>
</dbReference>
<evidence type="ECO:0000256" key="1">
    <source>
        <dbReference type="ARBA" id="ARBA00022741"/>
    </source>
</evidence>
<dbReference type="InterPro" id="IPR000719">
    <property type="entry name" value="Prot_kinase_dom"/>
</dbReference>
<gene>
    <name evidence="7" type="primary">LOC107718593</name>
</gene>
<dbReference type="AlphaFoldDB" id="A0A673G216"/>
<feature type="domain" description="Protein kinase" evidence="5">
    <location>
        <begin position="137"/>
        <end position="390"/>
    </location>
</feature>
<evidence type="ECO:0000256" key="2">
    <source>
        <dbReference type="ARBA" id="ARBA00022840"/>
    </source>
</evidence>
<dbReference type="GO" id="GO:0004521">
    <property type="term" value="F:RNA endonuclease activity"/>
    <property type="evidence" value="ECO:0007669"/>
    <property type="project" value="InterPro"/>
</dbReference>
<keyword evidence="4" id="KW-0175">Coiled coil</keyword>
<reference evidence="7" key="2">
    <citation type="submission" date="2025-09" db="UniProtKB">
        <authorList>
            <consortium name="Ensembl"/>
        </authorList>
    </citation>
    <scope>IDENTIFICATION</scope>
</reference>
<dbReference type="Ensembl" id="ENSSRHT00000009592.1">
    <property type="protein sequence ID" value="ENSSRHP00000009301.1"/>
    <property type="gene ID" value="ENSSRHG00000005366.1"/>
</dbReference>
<dbReference type="Gene3D" id="1.10.533.10">
    <property type="entry name" value="Death Domain, Fas"/>
    <property type="match status" value="1"/>
</dbReference>
<evidence type="ECO:0000313" key="7">
    <source>
        <dbReference type="Ensembl" id="ENSSRHP00000009301.1"/>
    </source>
</evidence>
<proteinExistence type="predicted"/>
<dbReference type="Proteomes" id="UP000472270">
    <property type="component" value="Unassembled WGS sequence"/>
</dbReference>
<sequence>MEHQHAEFVDTHYEALLQRVTSVMPITDKLYESKKLTWEANSKITKATSKKTQLRELLNAVKSGGPAVKSAFYNVLQEIEPGVIQELEGSSSQTDHEKQVTENNIIRWNLSSKHRSEIEELWNDSSRKKVGNLYFSRSNKYIIGSGGSGTVYLGLKEDGTEVAIKRITKDQQKSIYFENELKHLRDLNLESKNIVRYVDLAEDEDFYYLALQLCEYDMEDYMKNLRQEEQKDKEAALRKIVEEILLGLQVLHRAGVIHRDIKPGNVLIDSGKNARLADFGLSRKLEVGRSTVHTARAGTQGWEATEILNQDTGYKKTSDIQVAGMLVYYILSDGKHPFGDEKYREENIKKGQYSLEDLQDIVAKDLIEWMINKEPAERLTIDEVLRHPYFWDKDSKDAVLRKLGDRPEIQNYETLAKLRKLYIEKGHTERTDPTAALTIVEAFSELKIENEKKRNDILTIVGEDLKNLWKLFNAAEAVTEGKSFSDWQSELSEIWTDINKKLPEDILGLLRVFRNKLVHANVRNEFERKKIFDLFPDFFISLHRVAKVLSWKY</sequence>
<keyword evidence="1 3" id="KW-0547">Nucleotide-binding</keyword>
<organism evidence="7 8">
    <name type="scientific">Sinocyclocheilus rhinocerous</name>
    <dbReference type="NCBI Taxonomy" id="307959"/>
    <lineage>
        <taxon>Eukaryota</taxon>
        <taxon>Metazoa</taxon>
        <taxon>Chordata</taxon>
        <taxon>Craniata</taxon>
        <taxon>Vertebrata</taxon>
        <taxon>Euteleostomi</taxon>
        <taxon>Actinopterygii</taxon>
        <taxon>Neopterygii</taxon>
        <taxon>Teleostei</taxon>
        <taxon>Ostariophysi</taxon>
        <taxon>Cypriniformes</taxon>
        <taxon>Cyprinidae</taxon>
        <taxon>Cyprininae</taxon>
        <taxon>Sinocyclocheilus</taxon>
    </lineage>
</organism>
<dbReference type="GO" id="GO:0070059">
    <property type="term" value="P:intrinsic apoptotic signaling pathway in response to endoplasmic reticulum stress"/>
    <property type="evidence" value="ECO:0007669"/>
    <property type="project" value="TreeGrafter"/>
</dbReference>
<dbReference type="SUPFAM" id="SSF56112">
    <property type="entry name" value="Protein kinase-like (PK-like)"/>
    <property type="match status" value="1"/>
</dbReference>
<evidence type="ECO:0000313" key="8">
    <source>
        <dbReference type="Proteomes" id="UP000472270"/>
    </source>
</evidence>
<dbReference type="InterPro" id="IPR008271">
    <property type="entry name" value="Ser/Thr_kinase_AS"/>
</dbReference>
<dbReference type="SMART" id="SM00220">
    <property type="entry name" value="S_TKc"/>
    <property type="match status" value="1"/>
</dbReference>
<reference evidence="7" key="1">
    <citation type="submission" date="2025-08" db="UniProtKB">
        <authorList>
            <consortium name="Ensembl"/>
        </authorList>
    </citation>
    <scope>IDENTIFICATION</scope>
</reference>
<evidence type="ECO:0000256" key="3">
    <source>
        <dbReference type="PROSITE-ProRule" id="PRU10141"/>
    </source>
</evidence>
<dbReference type="GO" id="GO:0051082">
    <property type="term" value="F:unfolded protein binding"/>
    <property type="evidence" value="ECO:0007669"/>
    <property type="project" value="TreeGrafter"/>
</dbReference>
<dbReference type="OrthoDB" id="63989at2759"/>
<dbReference type="GeneID" id="107718593"/>
<evidence type="ECO:0000256" key="4">
    <source>
        <dbReference type="SAM" id="Coils"/>
    </source>
</evidence>
<dbReference type="PANTHER" id="PTHR13954:SF28">
    <property type="match status" value="1"/>
</dbReference>
<dbReference type="InterPro" id="IPR017441">
    <property type="entry name" value="Protein_kinase_ATP_BS"/>
</dbReference>
<dbReference type="Pfam" id="PF00619">
    <property type="entry name" value="CARD"/>
    <property type="match status" value="1"/>
</dbReference>
<dbReference type="InterPro" id="IPR001315">
    <property type="entry name" value="CARD"/>
</dbReference>
<keyword evidence="8" id="KW-1185">Reference proteome</keyword>
<dbReference type="GO" id="GO:0004674">
    <property type="term" value="F:protein serine/threonine kinase activity"/>
    <property type="evidence" value="ECO:0007669"/>
    <property type="project" value="InterPro"/>
</dbReference>
<dbReference type="PROSITE" id="PS50209">
    <property type="entry name" value="CARD"/>
    <property type="match status" value="1"/>
</dbReference>
<dbReference type="InterPro" id="IPR011029">
    <property type="entry name" value="DEATH-like_dom_sf"/>
</dbReference>
<dbReference type="GO" id="GO:0036498">
    <property type="term" value="P:IRE1-mediated unfolded protein response"/>
    <property type="evidence" value="ECO:0007669"/>
    <property type="project" value="TreeGrafter"/>
</dbReference>
<evidence type="ECO:0000259" key="6">
    <source>
        <dbReference type="PROSITE" id="PS50209"/>
    </source>
</evidence>
<feature type="domain" description="CARD" evidence="6">
    <location>
        <begin position="1"/>
        <end position="91"/>
    </location>
</feature>
<dbReference type="PROSITE" id="PS00108">
    <property type="entry name" value="PROTEIN_KINASE_ST"/>
    <property type="match status" value="1"/>
</dbReference>
<dbReference type="GO" id="GO:1990604">
    <property type="term" value="C:IRE1-TRAF2-ASK1 complex"/>
    <property type="evidence" value="ECO:0007669"/>
    <property type="project" value="TreeGrafter"/>
</dbReference>
<protein>
    <submittedName>
        <fullName evidence="7">Serine/threonine-protein kinase/endoribonuclease ire-1-like</fullName>
    </submittedName>
</protein>
<dbReference type="KEGG" id="srx:107718593"/>
<feature type="coiled-coil region" evidence="4">
    <location>
        <begin position="211"/>
        <end position="238"/>
    </location>
</feature>
<feature type="binding site" evidence="3">
    <location>
        <position position="165"/>
    </location>
    <ligand>
        <name>ATP</name>
        <dbReference type="ChEBI" id="CHEBI:30616"/>
    </ligand>
</feature>
<dbReference type="InterPro" id="IPR011009">
    <property type="entry name" value="Kinase-like_dom_sf"/>
</dbReference>